<dbReference type="AlphaFoldDB" id="A0A7S0Q554"/>
<dbReference type="SUPFAM" id="SSF53474">
    <property type="entry name" value="alpha/beta-Hydrolases"/>
    <property type="match status" value="1"/>
</dbReference>
<dbReference type="PANTHER" id="PTHR45856">
    <property type="entry name" value="ALPHA/BETA-HYDROLASES SUPERFAMILY PROTEIN"/>
    <property type="match status" value="1"/>
</dbReference>
<dbReference type="EMBL" id="HBEY01031539">
    <property type="protein sequence ID" value="CAD8611639.1"/>
    <property type="molecule type" value="Transcribed_RNA"/>
</dbReference>
<organism evidence="2">
    <name type="scientific">Coccolithus braarudii</name>
    <dbReference type="NCBI Taxonomy" id="221442"/>
    <lineage>
        <taxon>Eukaryota</taxon>
        <taxon>Haptista</taxon>
        <taxon>Haptophyta</taxon>
        <taxon>Prymnesiophyceae</taxon>
        <taxon>Coccolithales</taxon>
        <taxon>Coccolithaceae</taxon>
        <taxon>Coccolithus</taxon>
    </lineage>
</organism>
<evidence type="ECO:0000313" key="2">
    <source>
        <dbReference type="EMBL" id="CAD8611639.1"/>
    </source>
</evidence>
<evidence type="ECO:0000256" key="1">
    <source>
        <dbReference type="SAM" id="MobiDB-lite"/>
    </source>
</evidence>
<dbReference type="PANTHER" id="PTHR45856:SF24">
    <property type="entry name" value="FUNGAL LIPASE-LIKE DOMAIN-CONTAINING PROTEIN"/>
    <property type="match status" value="1"/>
</dbReference>
<dbReference type="Gene3D" id="3.40.50.1820">
    <property type="entry name" value="alpha/beta hydrolase"/>
    <property type="match status" value="1"/>
</dbReference>
<dbReference type="InterPro" id="IPR051218">
    <property type="entry name" value="Sec_MonoDiacylglyc_Lipase"/>
</dbReference>
<dbReference type="InterPro" id="IPR029058">
    <property type="entry name" value="AB_hydrolase_fold"/>
</dbReference>
<sequence length="411" mass="43731">MCLRFACLAYRRNAGSVRTTCALLPGPSSGEPHGVELQFSTPCGAHAVLYLMRGQQSRQLTAVLCFKGSTLSSPGSAILSDWRANLQVLVPTFSWRSSAAVATPPDVGAGGQLLDGNSAQVHPGFRTYLSELVDAFSRTRLEVLPDDVLAEWTLSGSMSVWQLLQDWDRCAHVLCVGHSLGGAVATMAATLLGASQVDREQGRASPVPTQRSTPLGGGLLAVRDATRRAIRTAIDRVDPAAAKLRSRHRPLLVTFGCPIVGDEAFVQLQNSVVAHWGGLRVFNQLDPIVSCGYGLLSLTTVAGASSSHGGVPVGLRNDALTTANPYTNHLRYCIDSFELIPNEPCARVRYLLPGLVYVPDADATRIAPSPIRGAASATPVESCPKPAPLLSRPLPGMPRRLTAHHHMSGVE</sequence>
<proteinExistence type="predicted"/>
<protein>
    <recommendedName>
        <fullName evidence="3">Fungal lipase-like domain-containing protein</fullName>
    </recommendedName>
</protein>
<accession>A0A7S0Q554</accession>
<gene>
    <name evidence="2" type="ORF">CPEL01642_LOCUS15017</name>
</gene>
<feature type="compositionally biased region" description="Basic residues" evidence="1">
    <location>
        <begin position="401"/>
        <end position="411"/>
    </location>
</feature>
<name>A0A7S0Q554_9EUKA</name>
<reference evidence="2" key="1">
    <citation type="submission" date="2021-01" db="EMBL/GenBank/DDBJ databases">
        <authorList>
            <person name="Corre E."/>
            <person name="Pelletier E."/>
            <person name="Niang G."/>
            <person name="Scheremetjew M."/>
            <person name="Finn R."/>
            <person name="Kale V."/>
            <person name="Holt S."/>
            <person name="Cochrane G."/>
            <person name="Meng A."/>
            <person name="Brown T."/>
            <person name="Cohen L."/>
        </authorList>
    </citation>
    <scope>NUCLEOTIDE SEQUENCE</scope>
    <source>
        <strain evidence="2">PLY182g</strain>
    </source>
</reference>
<feature type="region of interest" description="Disordered" evidence="1">
    <location>
        <begin position="374"/>
        <end position="411"/>
    </location>
</feature>
<evidence type="ECO:0008006" key="3">
    <source>
        <dbReference type="Google" id="ProtNLM"/>
    </source>
</evidence>